<organism evidence="1 2">
    <name type="scientific">Enterocloster aldenensis</name>
    <dbReference type="NCBI Taxonomy" id="358742"/>
    <lineage>
        <taxon>Bacteria</taxon>
        <taxon>Bacillati</taxon>
        <taxon>Bacillota</taxon>
        <taxon>Clostridia</taxon>
        <taxon>Lachnospirales</taxon>
        <taxon>Lachnospiraceae</taxon>
        <taxon>Enterocloster</taxon>
    </lineage>
</organism>
<comment type="caution">
    <text evidence="1">The sequence shown here is derived from an EMBL/GenBank/DDBJ whole genome shotgun (WGS) entry which is preliminary data.</text>
</comment>
<name>A0AAW5BNX8_9FIRM</name>
<accession>A0AAW5BNX8</accession>
<gene>
    <name evidence="1" type="ORF">L0N08_03870</name>
</gene>
<dbReference type="AlphaFoldDB" id="A0AAW5BNX8"/>
<reference evidence="1" key="1">
    <citation type="submission" date="2022-01" db="EMBL/GenBank/DDBJ databases">
        <title>Collection of gut derived symbiotic bacterial strains cultured from healthy donors.</title>
        <authorList>
            <person name="Lin H."/>
            <person name="Kohout C."/>
            <person name="Waligurski E."/>
            <person name="Pamer E.G."/>
        </authorList>
    </citation>
    <scope>NUCLEOTIDE SEQUENCE</scope>
    <source>
        <strain evidence="1">DFI.6.55</strain>
    </source>
</reference>
<dbReference type="EMBL" id="JAKNGE010000004">
    <property type="protein sequence ID" value="MCG4744544.1"/>
    <property type="molecule type" value="Genomic_DNA"/>
</dbReference>
<protein>
    <recommendedName>
        <fullName evidence="3">ADP-ribosylation/crystallin J1</fullName>
    </recommendedName>
</protein>
<evidence type="ECO:0000313" key="2">
    <source>
        <dbReference type="Proteomes" id="UP001299608"/>
    </source>
</evidence>
<proteinExistence type="predicted"/>
<evidence type="ECO:0008006" key="3">
    <source>
        <dbReference type="Google" id="ProtNLM"/>
    </source>
</evidence>
<dbReference type="Proteomes" id="UP001299608">
    <property type="component" value="Unassembled WGS sequence"/>
</dbReference>
<evidence type="ECO:0000313" key="1">
    <source>
        <dbReference type="EMBL" id="MCG4744544.1"/>
    </source>
</evidence>
<sequence length="133" mass="15636">MKKDKFQFIELELKALGGKMILYRPVGTKELELIRESNYRIFPPRLADQPIFYPVLNEQYATEIASGWNVKYNEDHRGYVTKFEVDDQYCGQFEVHQVGGAHHKELWVPAEKLGEFNKHIIGEIHIIKEFPDK</sequence>